<dbReference type="SUPFAM" id="SSF55729">
    <property type="entry name" value="Acyl-CoA N-acyltransferases (Nat)"/>
    <property type="match status" value="1"/>
</dbReference>
<dbReference type="InterPro" id="IPR052729">
    <property type="entry name" value="Acyl/Acetyltrans_Enzymes"/>
</dbReference>
<organism evidence="3 4">
    <name type="scientific">Heligmosomoides polygyrus</name>
    <name type="common">Parasitic roundworm</name>
    <dbReference type="NCBI Taxonomy" id="6339"/>
    <lineage>
        <taxon>Eukaryota</taxon>
        <taxon>Metazoa</taxon>
        <taxon>Ecdysozoa</taxon>
        <taxon>Nematoda</taxon>
        <taxon>Chromadorea</taxon>
        <taxon>Rhabditida</taxon>
        <taxon>Rhabditina</taxon>
        <taxon>Rhabditomorpha</taxon>
        <taxon>Strongyloidea</taxon>
        <taxon>Heligmosomidae</taxon>
        <taxon>Heligmosomoides</taxon>
    </lineage>
</organism>
<dbReference type="Pfam" id="PF18014">
    <property type="entry name" value="Acetyltransf_18"/>
    <property type="match status" value="1"/>
</dbReference>
<dbReference type="Gene3D" id="3.40.630.90">
    <property type="match status" value="1"/>
</dbReference>
<sequence length="308" mass="35446">MSTTNRKTLEPFKEVLKRQKPEVIGEPYNMKVFQNSLPKSAGDPWRGAYSKHGFWYKFHDGKKEEFDELAVLSIEQDNYMLCYDYYSAWINVYGEENVKVLTAKNLKNEVMGGVVAIRKKNYTQIGVYFVKEEFRHSGIGSKLFKEASKGSVDIVFNATTDTASAQEWDSICDFDQKICGEERQLSKLLQLEGSKTVAVFDSEDHCVGYGTSRELAGKPVKRILVGPLYSTNSTVAETIVRALLQQYYNPDEDFDFDPDCYAIYRRSVEFVLPTHERLMFIIRKLNGNGGKLTKERMWYKVRTKVSRT</sequence>
<dbReference type="InterPro" id="IPR016181">
    <property type="entry name" value="Acyl_CoA_acyltransferase"/>
</dbReference>
<evidence type="ECO:0000259" key="1">
    <source>
        <dbReference type="Pfam" id="PF18014"/>
    </source>
</evidence>
<dbReference type="InterPro" id="IPR041496">
    <property type="entry name" value="YitH/HolE_GNAT"/>
</dbReference>
<dbReference type="Gene3D" id="3.40.630.30">
    <property type="match status" value="1"/>
</dbReference>
<reference evidence="2 3" key="1">
    <citation type="submission" date="2018-11" db="EMBL/GenBank/DDBJ databases">
        <authorList>
            <consortium name="Pathogen Informatics"/>
        </authorList>
    </citation>
    <scope>NUCLEOTIDE SEQUENCE [LARGE SCALE GENOMIC DNA]</scope>
</reference>
<dbReference type="AlphaFoldDB" id="A0A183GMT5"/>
<feature type="domain" description="YitH/HolE acetyltransferase (GNAT)" evidence="1">
    <location>
        <begin position="171"/>
        <end position="247"/>
    </location>
</feature>
<dbReference type="OrthoDB" id="5861135at2759"/>
<dbReference type="PANTHER" id="PTHR47237:SF1">
    <property type="entry name" value="SLL0310 PROTEIN"/>
    <property type="match status" value="1"/>
</dbReference>
<evidence type="ECO:0000313" key="4">
    <source>
        <dbReference type="WBParaSite" id="HPBE_0002400501-mRNA-1"/>
    </source>
</evidence>
<accession>A0A183GMT5</accession>
<dbReference type="PANTHER" id="PTHR47237">
    <property type="entry name" value="SLL0310 PROTEIN"/>
    <property type="match status" value="1"/>
</dbReference>
<accession>A0A3P8DFH7</accession>
<proteinExistence type="predicted"/>
<evidence type="ECO:0000313" key="3">
    <source>
        <dbReference type="Proteomes" id="UP000050761"/>
    </source>
</evidence>
<evidence type="ECO:0000313" key="2">
    <source>
        <dbReference type="EMBL" id="VDP42320.1"/>
    </source>
</evidence>
<dbReference type="WBParaSite" id="HPBE_0002400501-mRNA-1">
    <property type="protein sequence ID" value="HPBE_0002400501-mRNA-1"/>
    <property type="gene ID" value="HPBE_0002400501"/>
</dbReference>
<keyword evidence="3" id="KW-1185">Reference proteome</keyword>
<dbReference type="EMBL" id="UZAH01035725">
    <property type="protein sequence ID" value="VDP42320.1"/>
    <property type="molecule type" value="Genomic_DNA"/>
</dbReference>
<name>A0A183GMT5_HELPZ</name>
<dbReference type="Proteomes" id="UP000050761">
    <property type="component" value="Unassembled WGS sequence"/>
</dbReference>
<gene>
    <name evidence="2" type="ORF">HPBE_LOCUS24004</name>
</gene>
<protein>
    <submittedName>
        <fullName evidence="4">Acetyltransf_18 domain-containing protein</fullName>
    </submittedName>
</protein>
<reference evidence="4" key="2">
    <citation type="submission" date="2019-09" db="UniProtKB">
        <authorList>
            <consortium name="WormBaseParasite"/>
        </authorList>
    </citation>
    <scope>IDENTIFICATION</scope>
</reference>